<sequence length="61" mass="6479">MVDQNNGFFVSLLMTEWTCPNGLTMFVLTAALVVEKIAYGQAIIAGIGGFSYDIGYPGSGE</sequence>
<reference evidence="1 2" key="1">
    <citation type="submission" date="2016-01" db="EMBL/GenBank/DDBJ databases">
        <title>Genome Sequences of Twelve Sporeforming Bacillus Species Isolated from Foods.</title>
        <authorList>
            <person name="Berendsen E.M."/>
            <person name="Wells-Bennik M.H."/>
            <person name="Krawcyk A.O."/>
            <person name="De Jong A."/>
            <person name="Holsappel S."/>
            <person name="Eijlander R.T."/>
            <person name="Kuipers O.P."/>
        </authorList>
    </citation>
    <scope>NUCLEOTIDE SEQUENCE [LARGE SCALE GENOMIC DNA]</scope>
    <source>
        <strain evidence="1 2">B4098</strain>
    </source>
</reference>
<dbReference type="EMBL" id="LQYG01000118">
    <property type="protein sequence ID" value="KYC58847.1"/>
    <property type="molecule type" value="Genomic_DNA"/>
</dbReference>
<name>A0A150JNR5_HEYCO</name>
<evidence type="ECO:0000313" key="1">
    <source>
        <dbReference type="EMBL" id="KYC58847.1"/>
    </source>
</evidence>
<evidence type="ECO:0000313" key="2">
    <source>
        <dbReference type="Proteomes" id="UP000075288"/>
    </source>
</evidence>
<dbReference type="AlphaFoldDB" id="A0A150JNR5"/>
<dbReference type="Proteomes" id="UP000075288">
    <property type="component" value="Unassembled WGS sequence"/>
</dbReference>
<comment type="caution">
    <text evidence="1">The sequence shown here is derived from an EMBL/GenBank/DDBJ whole genome shotgun (WGS) entry which is preliminary data.</text>
</comment>
<protein>
    <submittedName>
        <fullName evidence="1">Uncharacterized protein</fullName>
    </submittedName>
</protein>
<proteinExistence type="predicted"/>
<accession>A0A150JNR5</accession>
<organism evidence="1 2">
    <name type="scientific">Heyndrickxia coagulans</name>
    <name type="common">Weizmannia coagulans</name>
    <dbReference type="NCBI Taxonomy" id="1398"/>
    <lineage>
        <taxon>Bacteria</taxon>
        <taxon>Bacillati</taxon>
        <taxon>Bacillota</taxon>
        <taxon>Bacilli</taxon>
        <taxon>Bacillales</taxon>
        <taxon>Bacillaceae</taxon>
        <taxon>Heyndrickxia</taxon>
    </lineage>
</organism>
<dbReference type="PATRIC" id="fig|1398.26.peg.2227"/>
<gene>
    <name evidence="1" type="ORF">B4098_2365</name>
</gene>